<evidence type="ECO:0000313" key="1">
    <source>
        <dbReference type="EMBL" id="JAD41530.1"/>
    </source>
</evidence>
<dbReference type="AlphaFoldDB" id="A0A0A8ZXN4"/>
<protein>
    <submittedName>
        <fullName evidence="1">Uncharacterized protein</fullName>
    </submittedName>
</protein>
<sequence length="53" mass="6463">MWKLVSLSSLWVNCYSLQHFIHVKRIPPPKETRESNIEDKNIMYKCNFYTCRN</sequence>
<organism evidence="1">
    <name type="scientific">Arundo donax</name>
    <name type="common">Giant reed</name>
    <name type="synonym">Donax arundinaceus</name>
    <dbReference type="NCBI Taxonomy" id="35708"/>
    <lineage>
        <taxon>Eukaryota</taxon>
        <taxon>Viridiplantae</taxon>
        <taxon>Streptophyta</taxon>
        <taxon>Embryophyta</taxon>
        <taxon>Tracheophyta</taxon>
        <taxon>Spermatophyta</taxon>
        <taxon>Magnoliopsida</taxon>
        <taxon>Liliopsida</taxon>
        <taxon>Poales</taxon>
        <taxon>Poaceae</taxon>
        <taxon>PACMAD clade</taxon>
        <taxon>Arundinoideae</taxon>
        <taxon>Arundineae</taxon>
        <taxon>Arundo</taxon>
    </lineage>
</organism>
<reference evidence="1" key="1">
    <citation type="submission" date="2014-09" db="EMBL/GenBank/DDBJ databases">
        <authorList>
            <person name="Magalhaes I.L.F."/>
            <person name="Oliveira U."/>
            <person name="Santos F.R."/>
            <person name="Vidigal T.H.D.A."/>
            <person name="Brescovit A.D."/>
            <person name="Santos A.J."/>
        </authorList>
    </citation>
    <scope>NUCLEOTIDE SEQUENCE</scope>
    <source>
        <tissue evidence="1">Shoot tissue taken approximately 20 cm above the soil surface</tissue>
    </source>
</reference>
<name>A0A0A8ZXN4_ARUDO</name>
<accession>A0A0A8ZXN4</accession>
<reference evidence="1" key="2">
    <citation type="journal article" date="2015" name="Data Brief">
        <title>Shoot transcriptome of the giant reed, Arundo donax.</title>
        <authorList>
            <person name="Barrero R.A."/>
            <person name="Guerrero F.D."/>
            <person name="Moolhuijzen P."/>
            <person name="Goolsby J.A."/>
            <person name="Tidwell J."/>
            <person name="Bellgard S.E."/>
            <person name="Bellgard M.I."/>
        </authorList>
    </citation>
    <scope>NUCLEOTIDE SEQUENCE</scope>
    <source>
        <tissue evidence="1">Shoot tissue taken approximately 20 cm above the soil surface</tissue>
    </source>
</reference>
<dbReference type="EMBL" id="GBRH01256365">
    <property type="protein sequence ID" value="JAD41530.1"/>
    <property type="molecule type" value="Transcribed_RNA"/>
</dbReference>
<proteinExistence type="predicted"/>